<feature type="binding site" evidence="2">
    <location>
        <position position="161"/>
    </location>
    <ligand>
        <name>Mn(2+)</name>
        <dbReference type="ChEBI" id="CHEBI:29035"/>
        <label>2</label>
    </ligand>
</feature>
<feature type="binding site" evidence="2">
    <location>
        <position position="100"/>
    </location>
    <ligand>
        <name>Mn(2+)</name>
        <dbReference type="ChEBI" id="CHEBI:29035"/>
        <label>2</label>
    </ligand>
</feature>
<dbReference type="Proteomes" id="UP000224974">
    <property type="component" value="Unassembled WGS sequence"/>
</dbReference>
<dbReference type="SUPFAM" id="SSF53187">
    <property type="entry name" value="Zn-dependent exopeptidases"/>
    <property type="match status" value="1"/>
</dbReference>
<keyword evidence="2" id="KW-0479">Metal-binding</keyword>
<name>A0A2C6DID4_9GAMM</name>
<dbReference type="AlphaFoldDB" id="A0A2C6DID4"/>
<dbReference type="OrthoDB" id="9777385at2"/>
<protein>
    <submittedName>
        <fullName evidence="4">Amidohydrolase</fullName>
    </submittedName>
</protein>
<evidence type="ECO:0000256" key="1">
    <source>
        <dbReference type="ARBA" id="ARBA00022801"/>
    </source>
</evidence>
<feature type="domain" description="Peptidase M20 dimerisation" evidence="3">
    <location>
        <begin position="184"/>
        <end position="279"/>
    </location>
</feature>
<feature type="binding site" evidence="2">
    <location>
        <position position="361"/>
    </location>
    <ligand>
        <name>Mn(2+)</name>
        <dbReference type="ChEBI" id="CHEBI:29035"/>
        <label>2</label>
    </ligand>
</feature>
<dbReference type="InterPro" id="IPR017439">
    <property type="entry name" value="Amidohydrolase"/>
</dbReference>
<comment type="caution">
    <text evidence="4">The sequence shown here is derived from an EMBL/GenBank/DDBJ whole genome shotgun (WGS) entry which is preliminary data.</text>
</comment>
<dbReference type="Gene3D" id="3.40.630.10">
    <property type="entry name" value="Zn peptidases"/>
    <property type="match status" value="1"/>
</dbReference>
<dbReference type="NCBIfam" id="TIGR01891">
    <property type="entry name" value="amidohydrolases"/>
    <property type="match status" value="1"/>
</dbReference>
<organism evidence="4 5">
    <name type="scientific">Budvicia aquatica</name>
    <dbReference type="NCBI Taxonomy" id="82979"/>
    <lineage>
        <taxon>Bacteria</taxon>
        <taxon>Pseudomonadati</taxon>
        <taxon>Pseudomonadota</taxon>
        <taxon>Gammaproteobacteria</taxon>
        <taxon>Enterobacterales</taxon>
        <taxon>Budviciaceae</taxon>
        <taxon>Budvicia</taxon>
    </lineage>
</organism>
<dbReference type="GO" id="GO:0046872">
    <property type="term" value="F:metal ion binding"/>
    <property type="evidence" value="ECO:0007669"/>
    <property type="project" value="UniProtKB-KW"/>
</dbReference>
<dbReference type="SUPFAM" id="SSF55031">
    <property type="entry name" value="Bacterial exopeptidase dimerisation domain"/>
    <property type="match status" value="1"/>
</dbReference>
<dbReference type="PANTHER" id="PTHR11014">
    <property type="entry name" value="PEPTIDASE M20 FAMILY MEMBER"/>
    <property type="match status" value="1"/>
</dbReference>
<evidence type="ECO:0000313" key="4">
    <source>
        <dbReference type="EMBL" id="PHI28524.1"/>
    </source>
</evidence>
<gene>
    <name evidence="4" type="ORF">CRN84_03850</name>
</gene>
<dbReference type="CDD" id="cd05666">
    <property type="entry name" value="M20_Acy1-like"/>
    <property type="match status" value="1"/>
</dbReference>
<sequence>MIEQKIKQFESQLCDIRHQIHQHPEMGLEEIETSNLVASKLTEWGYQVQRGMAKTGVIGTLKVGNGSKTLGIRADMDALPIHEASGKPWTSKIPNRMHACGHDGHTTMLLGAAKYLAETRNFNGTLHLIFQPAEEMINGGEMMVKEGLFEQFPCDAIFAMHNMPGYPAGEFYFQHGPFMASMDQFVITVNGCGGHGAMPHKAIDPVLVASHITTALQSIVSRNVDPLEAAVITVGSIIAGDAANVIPDRAVMKLSVRSLGRETRELLLKRIPALAQAQAESFGATADVKHINGTPVLINDETQTRFAHQVALKHFGEARVHYGAKPLLGSEDFAFMLDANPNGCYLIVGNGDKGEGSCMVHNPGYDFNDACLVPGSAYWSALTEAYLK</sequence>
<dbReference type="Pfam" id="PF07687">
    <property type="entry name" value="M20_dimer"/>
    <property type="match status" value="1"/>
</dbReference>
<keyword evidence="1 4" id="KW-0378">Hydrolase</keyword>
<dbReference type="PIRSF" id="PIRSF005962">
    <property type="entry name" value="Pept_M20D_amidohydro"/>
    <property type="match status" value="1"/>
</dbReference>
<reference evidence="5" key="1">
    <citation type="submission" date="2017-09" db="EMBL/GenBank/DDBJ databases">
        <title>FDA dAtabase for Regulatory Grade micrObial Sequences (FDA-ARGOS): Supporting development and validation of Infectious Disease Dx tests.</title>
        <authorList>
            <person name="Minogue T."/>
            <person name="Wolcott M."/>
            <person name="Wasieloski L."/>
            <person name="Aguilar W."/>
            <person name="Moore D."/>
            <person name="Tallon L."/>
            <person name="Sadzewicz L."/>
            <person name="Ott S."/>
            <person name="Zhao X."/>
            <person name="Nagaraj S."/>
            <person name="Vavikolanu K."/>
            <person name="Aluvathingal J."/>
            <person name="Nadendla S."/>
            <person name="Sichtig H."/>
        </authorList>
    </citation>
    <scope>NUCLEOTIDE SEQUENCE [LARGE SCALE GENOMIC DNA]</scope>
    <source>
        <strain evidence="5">FDAARGOS_387</strain>
    </source>
</reference>
<dbReference type="InterPro" id="IPR036264">
    <property type="entry name" value="Bact_exopeptidase_dim_dom"/>
</dbReference>
<dbReference type="EMBL" id="PDDX01000001">
    <property type="protein sequence ID" value="PHI28524.1"/>
    <property type="molecule type" value="Genomic_DNA"/>
</dbReference>
<dbReference type="Pfam" id="PF01546">
    <property type="entry name" value="Peptidase_M20"/>
    <property type="match status" value="1"/>
</dbReference>
<evidence type="ECO:0000313" key="5">
    <source>
        <dbReference type="Proteomes" id="UP000224974"/>
    </source>
</evidence>
<dbReference type="InterPro" id="IPR011650">
    <property type="entry name" value="Peptidase_M20_dimer"/>
</dbReference>
<comment type="cofactor">
    <cofactor evidence="2">
        <name>Mn(2+)</name>
        <dbReference type="ChEBI" id="CHEBI:29035"/>
    </cofactor>
    <text evidence="2">The Mn(2+) ion enhances activity.</text>
</comment>
<dbReference type="FunFam" id="3.30.70.360:FF:000001">
    <property type="entry name" value="N-acetyldiaminopimelate deacetylase"/>
    <property type="match status" value="1"/>
</dbReference>
<dbReference type="RefSeq" id="WP_029093774.1">
    <property type="nucleotide sequence ID" value="NZ_PDDX01000001.1"/>
</dbReference>
<keyword evidence="2" id="KW-0464">Manganese</keyword>
<dbReference type="InterPro" id="IPR002933">
    <property type="entry name" value="Peptidase_M20"/>
</dbReference>
<evidence type="ECO:0000256" key="2">
    <source>
        <dbReference type="PIRSR" id="PIRSR005962-1"/>
    </source>
</evidence>
<dbReference type="STRING" id="1111728.GCA_000427805_04483"/>
<dbReference type="GO" id="GO:0019877">
    <property type="term" value="P:diaminopimelate biosynthetic process"/>
    <property type="evidence" value="ECO:0007669"/>
    <property type="project" value="UniProtKB-ARBA"/>
</dbReference>
<feature type="binding site" evidence="2">
    <location>
        <position position="102"/>
    </location>
    <ligand>
        <name>Mn(2+)</name>
        <dbReference type="ChEBI" id="CHEBI:29035"/>
        <label>2</label>
    </ligand>
</feature>
<feature type="binding site" evidence="2">
    <location>
        <position position="135"/>
    </location>
    <ligand>
        <name>Mn(2+)</name>
        <dbReference type="ChEBI" id="CHEBI:29035"/>
        <label>2</label>
    </ligand>
</feature>
<evidence type="ECO:0000259" key="3">
    <source>
        <dbReference type="Pfam" id="PF07687"/>
    </source>
</evidence>
<proteinExistence type="predicted"/>
<keyword evidence="5" id="KW-1185">Reference proteome</keyword>
<dbReference type="Gene3D" id="3.30.70.360">
    <property type="match status" value="1"/>
</dbReference>
<dbReference type="GO" id="GO:0050118">
    <property type="term" value="F:N-acetyldiaminopimelate deacetylase activity"/>
    <property type="evidence" value="ECO:0007669"/>
    <property type="project" value="UniProtKB-ARBA"/>
</dbReference>
<dbReference type="PANTHER" id="PTHR11014:SF63">
    <property type="entry name" value="METALLOPEPTIDASE, PUTATIVE (AFU_ORTHOLOGUE AFUA_6G09600)-RELATED"/>
    <property type="match status" value="1"/>
</dbReference>
<accession>A0A2C6DID4</accession>